<feature type="binding site" evidence="14">
    <location>
        <position position="468"/>
    </location>
    <ligand>
        <name>substrate</name>
    </ligand>
</feature>
<keyword evidence="4 12" id="KW-0315">Glutamine amidotransferase</keyword>
<dbReference type="PIRSF" id="PIRSF036936">
    <property type="entry name" value="IGPS_HisHF"/>
    <property type="match status" value="1"/>
</dbReference>
<evidence type="ECO:0000256" key="6">
    <source>
        <dbReference type="ARBA" id="ARBA00023239"/>
    </source>
</evidence>
<evidence type="ECO:0000256" key="5">
    <source>
        <dbReference type="ARBA" id="ARBA00023102"/>
    </source>
</evidence>
<keyword evidence="7 12" id="KW-0511">Multifunctional enzyme</keyword>
<dbReference type="PANTHER" id="PTHR21235:SF2">
    <property type="entry name" value="IMIDAZOLE GLYCEROL PHOSPHATE SYNTHASE HISHF"/>
    <property type="match status" value="1"/>
</dbReference>
<dbReference type="GO" id="GO:0000105">
    <property type="term" value="P:L-histidine biosynthetic process"/>
    <property type="evidence" value="ECO:0007669"/>
    <property type="project" value="UniProtKB-UniRule"/>
</dbReference>
<comment type="similarity">
    <text evidence="11 12">In the C-terminal section; belongs to the HisA/HisF family.</text>
</comment>
<accession>A0A1Q3AKX7</accession>
<dbReference type="InterPro" id="IPR011060">
    <property type="entry name" value="RibuloseP-bd_barrel"/>
</dbReference>
<sequence length="551" mass="60921">MSVVHIIDVESGNLQSLINAIERLGFKAYLVKKSDDPELANASKLILPGVGNFGHFLDNLFSRGFEKPIRDFIASGKPIMGVCVGLQALFRTSEESPQSSGFNYINFDLSKFDASDKPVPEIGWNSCTPDSDSFFGLDPYKRYYFVHSYAAVLTPQSEKVLVENNWKYAKAKYGNQEFIAAVNKDNVFATQFHPEKSGLAGLHVIENFLKQQHPVASYSEEQKKTLSNDYSNFGLTRRIIACLDVRTNDQGDLVVTKGDQYDVREKSQENDVRNLGKPVELAQKYYEQGADEVTFLNITSFRDCPLKDTPMLEVLRLAAKTVFVPLTVGGGIKDIVDVDGTKIPALEVASLYFRSGADKVSIGTDSVYAAEKYYELGGRGDGTSPIETISKAYGAQAVVISVDPKRVYVEKPQDTKNKTFQTKFPNEKGHNWCWYACTIKGGRETRDIGVWELTKACEALGAGEVLLNCIDKDGSNSGYDLELLDHAKDAVKIPVIASSGAGNPGHFEEAFTNTRADACLGAGMFHRGEYTVNDVKEYLLKKGLKVRMDRG</sequence>
<evidence type="ECO:0000256" key="14">
    <source>
        <dbReference type="PIRSR" id="PIRSR036936-2"/>
    </source>
</evidence>
<reference evidence="17 18" key="1">
    <citation type="submission" date="2016-08" db="EMBL/GenBank/DDBJ databases">
        <title>Draft genome sequence of allopolyploid Zygosaccharomyces rouxii.</title>
        <authorList>
            <person name="Watanabe J."/>
            <person name="Uehara K."/>
            <person name="Mogi Y."/>
            <person name="Tsukioka Y."/>
        </authorList>
    </citation>
    <scope>NUCLEOTIDE SEQUENCE [LARGE SCALE GENOMIC DNA]</scope>
    <source>
        <strain evidence="17 18">NBRC 110957</strain>
    </source>
</reference>
<feature type="region of interest" description="PRFAR binding" evidence="14">
    <location>
        <begin position="401"/>
        <end position="403"/>
    </location>
</feature>
<evidence type="ECO:0000259" key="16">
    <source>
        <dbReference type="Pfam" id="PF00117"/>
    </source>
</evidence>
<dbReference type="FunFam" id="3.40.50.880:FF:000039">
    <property type="entry name" value="Imidazole glycerol phosphate synthase hisHF"/>
    <property type="match status" value="1"/>
</dbReference>
<evidence type="ECO:0000256" key="10">
    <source>
        <dbReference type="ARBA" id="ARBA00055946"/>
    </source>
</evidence>
<name>A0A1Q3AKX7_ZYGRO</name>
<dbReference type="NCBIfam" id="TIGR01855">
    <property type="entry name" value="IMP_synth_hisH"/>
    <property type="match status" value="1"/>
</dbReference>
<dbReference type="EC" id="3.5.1.2" evidence="12"/>
<feature type="region of interest" description="PRFAR binding" evidence="14">
    <location>
        <begin position="473"/>
        <end position="474"/>
    </location>
</feature>
<evidence type="ECO:0000256" key="7">
    <source>
        <dbReference type="ARBA" id="ARBA00023268"/>
    </source>
</evidence>
<evidence type="ECO:0000256" key="2">
    <source>
        <dbReference type="ARBA" id="ARBA00022605"/>
    </source>
</evidence>
<feature type="region of interest" description="PRFAR binding" evidence="14">
    <location>
        <begin position="363"/>
        <end position="364"/>
    </location>
</feature>
<comment type="catalytic activity">
    <reaction evidence="8 12">
        <text>5-[(5-phospho-1-deoxy-D-ribulos-1-ylimino)methylamino]-1-(5-phospho-beta-D-ribosyl)imidazole-4-carboxamide + L-glutamine = D-erythro-1-(imidazol-4-yl)glycerol 3-phosphate + 5-amino-1-(5-phospho-beta-D-ribosyl)imidazole-4-carboxamide + L-glutamate + H(+)</text>
        <dbReference type="Rhea" id="RHEA:24793"/>
        <dbReference type="ChEBI" id="CHEBI:15378"/>
        <dbReference type="ChEBI" id="CHEBI:29985"/>
        <dbReference type="ChEBI" id="CHEBI:58278"/>
        <dbReference type="ChEBI" id="CHEBI:58359"/>
        <dbReference type="ChEBI" id="CHEBI:58475"/>
        <dbReference type="ChEBI" id="CHEBI:58525"/>
        <dbReference type="EC" id="4.3.2.10"/>
    </reaction>
</comment>
<dbReference type="FunFam" id="3.20.20.70:FF:000094">
    <property type="entry name" value="Imidazole glycerol phosphate synthase hisHF"/>
    <property type="match status" value="1"/>
</dbReference>
<dbReference type="Gene3D" id="3.40.50.880">
    <property type="match status" value="1"/>
</dbReference>
<feature type="binding site" evidence="14">
    <location>
        <position position="331"/>
    </location>
    <ligand>
        <name>substrate</name>
    </ligand>
</feature>
<dbReference type="GO" id="GO:0016829">
    <property type="term" value="F:lyase activity"/>
    <property type="evidence" value="ECO:0007669"/>
    <property type="project" value="UniProtKB-KW"/>
</dbReference>
<evidence type="ECO:0000313" key="17">
    <source>
        <dbReference type="EMBL" id="GAV56391.1"/>
    </source>
</evidence>
<dbReference type="UniPathway" id="UPA00031">
    <property type="reaction ID" value="UER00010"/>
</dbReference>
<feature type="region of interest" description="PRFAR binding" evidence="14">
    <location>
        <begin position="499"/>
        <end position="500"/>
    </location>
</feature>
<feature type="active site" description="For GATase activity" evidence="13">
    <location>
        <position position="193"/>
    </location>
</feature>
<comment type="caution">
    <text evidence="17">The sequence shown here is derived from an EMBL/GenBank/DDBJ whole genome shotgun (WGS) entry which is preliminary data.</text>
</comment>
<comment type="pathway">
    <text evidence="1 12">Amino-acid biosynthesis; L-histidine biosynthesis; L-histidine from 5-phospho-alpha-D-ribose 1-diphosphate: step 5/9.</text>
</comment>
<dbReference type="GO" id="GO:0000107">
    <property type="term" value="F:imidazoleglycerol-phosphate synthase activity"/>
    <property type="evidence" value="ECO:0007669"/>
    <property type="project" value="UniProtKB-UniRule"/>
</dbReference>
<evidence type="ECO:0000313" key="18">
    <source>
        <dbReference type="Proteomes" id="UP000187013"/>
    </source>
</evidence>
<protein>
    <recommendedName>
        <fullName evidence="12">Imidazole glycerol phosphate synthase hisHF</fullName>
    </recommendedName>
    <domain>
        <recommendedName>
            <fullName evidence="12">Glutaminase</fullName>
            <ecNumber evidence="12">3.5.1.2</ecNumber>
        </recommendedName>
    </domain>
    <domain>
        <recommendedName>
            <fullName evidence="12">Cyclase</fullName>
        </recommendedName>
    </domain>
</protein>
<keyword evidence="5 12" id="KW-0368">Histidine biosynthesis</keyword>
<evidence type="ECO:0000256" key="8">
    <source>
        <dbReference type="ARBA" id="ARBA00047838"/>
    </source>
</evidence>
<keyword evidence="3 12" id="KW-0378">Hydrolase</keyword>
<dbReference type="InterPro" id="IPR029062">
    <property type="entry name" value="Class_I_gatase-like"/>
</dbReference>
<dbReference type="Proteomes" id="UP000187013">
    <property type="component" value="Unassembled WGS sequence"/>
</dbReference>
<dbReference type="OrthoDB" id="10254903at2759"/>
<feature type="active site" evidence="13">
    <location>
        <position position="244"/>
    </location>
</feature>
<feature type="domain" description="Glutamine amidotransferase" evidence="16">
    <location>
        <begin position="6"/>
        <end position="210"/>
    </location>
</feature>
<gene>
    <name evidence="17" type="ORF">ZYGR_0BB01680</name>
</gene>
<dbReference type="SUPFAM" id="SSF52317">
    <property type="entry name" value="Class I glutamine amidotransferase-like"/>
    <property type="match status" value="1"/>
</dbReference>
<feature type="active site" description="For GATase activity" evidence="13">
    <location>
        <position position="83"/>
    </location>
</feature>
<evidence type="ECO:0000256" key="3">
    <source>
        <dbReference type="ARBA" id="ARBA00022801"/>
    </source>
</evidence>
<dbReference type="CDD" id="cd04731">
    <property type="entry name" value="HisF"/>
    <property type="match status" value="1"/>
</dbReference>
<evidence type="ECO:0000256" key="12">
    <source>
        <dbReference type="PIRNR" id="PIRNR036936"/>
    </source>
</evidence>
<evidence type="ECO:0000256" key="15">
    <source>
        <dbReference type="RuleBase" id="RU003657"/>
    </source>
</evidence>
<dbReference type="SUPFAM" id="SSF51366">
    <property type="entry name" value="Ribulose-phoshate binding barrel"/>
    <property type="match status" value="1"/>
</dbReference>
<dbReference type="InterPro" id="IPR006062">
    <property type="entry name" value="His_biosynth"/>
</dbReference>
<dbReference type="InterPro" id="IPR014640">
    <property type="entry name" value="IGPS_HisHF"/>
</dbReference>
<feature type="region of interest" description="PRFAR binding" evidence="14">
    <location>
        <begin position="522"/>
        <end position="523"/>
    </location>
</feature>
<comment type="catalytic activity">
    <reaction evidence="9 12">
        <text>L-glutamine + H2O = L-glutamate + NH4(+)</text>
        <dbReference type="Rhea" id="RHEA:15889"/>
        <dbReference type="ChEBI" id="CHEBI:15377"/>
        <dbReference type="ChEBI" id="CHEBI:28938"/>
        <dbReference type="ChEBI" id="CHEBI:29985"/>
        <dbReference type="ChEBI" id="CHEBI:58359"/>
        <dbReference type="EC" id="3.5.1.2"/>
    </reaction>
</comment>
<dbReference type="CDD" id="cd01748">
    <property type="entry name" value="GATase1_IGP_Synthase"/>
    <property type="match status" value="1"/>
</dbReference>
<dbReference type="NCBIfam" id="TIGR00735">
    <property type="entry name" value="hisF"/>
    <property type="match status" value="1"/>
</dbReference>
<dbReference type="GO" id="GO:0004359">
    <property type="term" value="F:glutaminase activity"/>
    <property type="evidence" value="ECO:0007669"/>
    <property type="project" value="UniProtKB-EC"/>
</dbReference>
<organism evidence="17 18">
    <name type="scientific">Zygosaccharomyces rouxii</name>
    <dbReference type="NCBI Taxonomy" id="4956"/>
    <lineage>
        <taxon>Eukaryota</taxon>
        <taxon>Fungi</taxon>
        <taxon>Dikarya</taxon>
        <taxon>Ascomycota</taxon>
        <taxon>Saccharomycotina</taxon>
        <taxon>Saccharomycetes</taxon>
        <taxon>Saccharomycetales</taxon>
        <taxon>Saccharomycetaceae</taxon>
        <taxon>Zygosaccharomyces</taxon>
    </lineage>
</organism>
<feature type="binding site" description="covalent" evidence="14">
    <location>
        <position position="83"/>
    </location>
    <ligand>
        <name>L-glutamine</name>
        <dbReference type="ChEBI" id="CHEBI:58359"/>
    </ligand>
</feature>
<dbReference type="PANTHER" id="PTHR21235">
    <property type="entry name" value="IMIDAZOLE GLYCEROL PHOSPHATE SYNTHASE SUBUNIT HISF/H IGP SYNTHASE SUBUNIT HISF/H"/>
    <property type="match status" value="1"/>
</dbReference>
<dbReference type="InterPro" id="IPR013785">
    <property type="entry name" value="Aldolase_TIM"/>
</dbReference>
<dbReference type="InterPro" id="IPR004651">
    <property type="entry name" value="HisF"/>
</dbReference>
<dbReference type="Gene3D" id="3.20.20.70">
    <property type="entry name" value="Aldolase class I"/>
    <property type="match status" value="1"/>
</dbReference>
<proteinExistence type="inferred from homology"/>
<evidence type="ECO:0000256" key="11">
    <source>
        <dbReference type="ARBA" id="ARBA00061106"/>
    </source>
</evidence>
<evidence type="ECO:0000256" key="9">
    <source>
        <dbReference type="ARBA" id="ARBA00049534"/>
    </source>
</evidence>
<dbReference type="Pfam" id="PF00117">
    <property type="entry name" value="GATase"/>
    <property type="match status" value="1"/>
</dbReference>
<dbReference type="HAMAP" id="MF_00278">
    <property type="entry name" value="HisH"/>
    <property type="match status" value="1"/>
</dbReference>
<keyword evidence="6 12" id="KW-0456">Lyase</keyword>
<keyword evidence="2 12" id="KW-0028">Amino-acid biosynthesis</keyword>
<dbReference type="InterPro" id="IPR017926">
    <property type="entry name" value="GATASE"/>
</dbReference>
<dbReference type="EMBL" id="BDGX01000054">
    <property type="protein sequence ID" value="GAV56391.1"/>
    <property type="molecule type" value="Genomic_DNA"/>
</dbReference>
<dbReference type="Pfam" id="PF00977">
    <property type="entry name" value="His_biosynth"/>
    <property type="match status" value="1"/>
</dbReference>
<dbReference type="InterPro" id="IPR050064">
    <property type="entry name" value="IGPS_HisA/HisF"/>
</dbReference>
<feature type="active site" description="For GATase activity" evidence="13">
    <location>
        <position position="195"/>
    </location>
</feature>
<evidence type="ECO:0000256" key="13">
    <source>
        <dbReference type="PIRSR" id="PIRSR036936-1"/>
    </source>
</evidence>
<comment type="function">
    <text evidence="10 12">IGPS catalyzes the conversion of PRFAR and glutamine to IGP, AICAR and glutamate. The glutaminase domain produces the ammonia necessary for the cyclase domain to produce IGP and AICAR from PRFAR. The ammonia is channeled to the active site of the cyclase domain.</text>
</comment>
<dbReference type="InterPro" id="IPR010139">
    <property type="entry name" value="Imidazole-glycPsynth_HisH"/>
</dbReference>
<dbReference type="AlphaFoldDB" id="A0A1Q3AKX7"/>
<feature type="active site" evidence="13">
    <location>
        <position position="403"/>
    </location>
</feature>
<evidence type="ECO:0000256" key="1">
    <source>
        <dbReference type="ARBA" id="ARBA00005091"/>
    </source>
</evidence>
<comment type="similarity">
    <text evidence="15">Belongs to the HisA/HisF family.</text>
</comment>
<evidence type="ECO:0000256" key="4">
    <source>
        <dbReference type="ARBA" id="ARBA00022962"/>
    </source>
</evidence>
<dbReference type="PROSITE" id="PS51273">
    <property type="entry name" value="GATASE_TYPE_1"/>
    <property type="match status" value="1"/>
</dbReference>